<organism evidence="2 3">
    <name type="scientific">Achromobacter pulmonis</name>
    <dbReference type="NCBI Taxonomy" id="1389932"/>
    <lineage>
        <taxon>Bacteria</taxon>
        <taxon>Pseudomonadati</taxon>
        <taxon>Pseudomonadota</taxon>
        <taxon>Betaproteobacteria</taxon>
        <taxon>Burkholderiales</taxon>
        <taxon>Alcaligenaceae</taxon>
        <taxon>Achromobacter</taxon>
    </lineage>
</organism>
<dbReference type="SUPFAM" id="SSF51735">
    <property type="entry name" value="NAD(P)-binding Rossmann-fold domains"/>
    <property type="match status" value="1"/>
</dbReference>
<accession>A0A6S7CXG8</accession>
<dbReference type="Gene3D" id="3.40.50.720">
    <property type="entry name" value="NAD(P)-binding Rossmann-like Domain"/>
    <property type="match status" value="1"/>
</dbReference>
<dbReference type="InterPro" id="IPR001509">
    <property type="entry name" value="Epimerase_deHydtase"/>
</dbReference>
<sequence>MAERVLFIGCGDLGQRAARRLLARGDTVYALRRHPPADDTSGIHWLPGDISRPDGLPALPAGITRVIHVATAGARDPAAYRAVFVDGLNHVLDALDTRQVARIVFVSSSAVYGEHHGDWVDEDTPPAPQGFNGRILLDAEAALAARAIPHTTLRFAGLYGPGRLQLIERLRAGKARAPLEPPHWANRIHIDDAAAAITHLALLPDALPVYIGCDDTPLPLHELYADLARMAGAPAPADGPAPAGIGSKKLSNARLRASGLTLRWPDSRAGYAALLADAAQA</sequence>
<dbReference type="InterPro" id="IPR051783">
    <property type="entry name" value="NAD(P)-dependent_oxidoreduct"/>
</dbReference>
<dbReference type="EMBL" id="CADIKZ010000005">
    <property type="protein sequence ID" value="CAB3856682.1"/>
    <property type="molecule type" value="Genomic_DNA"/>
</dbReference>
<gene>
    <name evidence="2" type="ORF">LMG26788_02042</name>
</gene>
<dbReference type="RefSeq" id="WP_175133133.1">
    <property type="nucleotide sequence ID" value="NZ_CADIJV010000010.1"/>
</dbReference>
<dbReference type="Pfam" id="PF01370">
    <property type="entry name" value="Epimerase"/>
    <property type="match status" value="1"/>
</dbReference>
<dbReference type="GO" id="GO:0005737">
    <property type="term" value="C:cytoplasm"/>
    <property type="evidence" value="ECO:0007669"/>
    <property type="project" value="TreeGrafter"/>
</dbReference>
<evidence type="ECO:0000259" key="1">
    <source>
        <dbReference type="Pfam" id="PF01370"/>
    </source>
</evidence>
<dbReference type="Proteomes" id="UP000494203">
    <property type="component" value="Unassembled WGS sequence"/>
</dbReference>
<evidence type="ECO:0000313" key="3">
    <source>
        <dbReference type="Proteomes" id="UP000494203"/>
    </source>
</evidence>
<dbReference type="AlphaFoldDB" id="A0A6S7CXG8"/>
<dbReference type="PANTHER" id="PTHR48079:SF6">
    <property type="entry name" value="NAD(P)-BINDING DOMAIN-CONTAINING PROTEIN-RELATED"/>
    <property type="match status" value="1"/>
</dbReference>
<dbReference type="GO" id="GO:0004029">
    <property type="term" value="F:aldehyde dehydrogenase (NAD+) activity"/>
    <property type="evidence" value="ECO:0007669"/>
    <property type="project" value="TreeGrafter"/>
</dbReference>
<reference evidence="2 3" key="1">
    <citation type="submission" date="2020-04" db="EMBL/GenBank/DDBJ databases">
        <authorList>
            <person name="De Canck E."/>
        </authorList>
    </citation>
    <scope>NUCLEOTIDE SEQUENCE [LARGE SCALE GENOMIC DNA]</scope>
    <source>
        <strain evidence="2 3">LMG 26788</strain>
    </source>
</reference>
<name>A0A6S7CXG8_9BURK</name>
<dbReference type="InterPro" id="IPR036291">
    <property type="entry name" value="NAD(P)-bd_dom_sf"/>
</dbReference>
<protein>
    <recommendedName>
        <fullName evidence="1">NAD-dependent epimerase/dehydratase domain-containing protein</fullName>
    </recommendedName>
</protein>
<keyword evidence="3" id="KW-1185">Reference proteome</keyword>
<evidence type="ECO:0000313" key="2">
    <source>
        <dbReference type="EMBL" id="CAB3856682.1"/>
    </source>
</evidence>
<feature type="domain" description="NAD-dependent epimerase/dehydratase" evidence="1">
    <location>
        <begin position="11"/>
        <end position="205"/>
    </location>
</feature>
<dbReference type="PANTHER" id="PTHR48079">
    <property type="entry name" value="PROTEIN YEEZ"/>
    <property type="match status" value="1"/>
</dbReference>
<proteinExistence type="predicted"/>